<gene>
    <name evidence="2" type="ORF">ABID12_004104</name>
</gene>
<keyword evidence="3" id="KW-1185">Reference proteome</keyword>
<dbReference type="RefSeq" id="WP_354435892.1">
    <property type="nucleotide sequence ID" value="NZ_JBEPLY010000022.1"/>
</dbReference>
<dbReference type="Pfam" id="PF12728">
    <property type="entry name" value="HTH_17"/>
    <property type="match status" value="1"/>
</dbReference>
<organism evidence="2 3">
    <name type="scientific">Martelella mangrovi</name>
    <dbReference type="NCBI Taxonomy" id="1397477"/>
    <lineage>
        <taxon>Bacteria</taxon>
        <taxon>Pseudomonadati</taxon>
        <taxon>Pseudomonadota</taxon>
        <taxon>Alphaproteobacteria</taxon>
        <taxon>Hyphomicrobiales</taxon>
        <taxon>Aurantimonadaceae</taxon>
        <taxon>Martelella</taxon>
    </lineage>
</organism>
<reference evidence="2 3" key="1">
    <citation type="submission" date="2024-06" db="EMBL/GenBank/DDBJ databases">
        <title>Genomic Encyclopedia of Type Strains, Phase IV (KMG-IV): sequencing the most valuable type-strain genomes for metagenomic binning, comparative biology and taxonomic classification.</title>
        <authorList>
            <person name="Goeker M."/>
        </authorList>
    </citation>
    <scope>NUCLEOTIDE SEQUENCE [LARGE SCALE GENOMIC DNA]</scope>
    <source>
        <strain evidence="2 3">DSM 28102</strain>
    </source>
</reference>
<comment type="caution">
    <text evidence="2">The sequence shown here is derived from an EMBL/GenBank/DDBJ whole genome shotgun (WGS) entry which is preliminary data.</text>
</comment>
<evidence type="ECO:0000313" key="2">
    <source>
        <dbReference type="EMBL" id="MET3602137.1"/>
    </source>
</evidence>
<feature type="domain" description="Helix-turn-helix" evidence="1">
    <location>
        <begin position="141"/>
        <end position="186"/>
    </location>
</feature>
<dbReference type="InterPro" id="IPR041657">
    <property type="entry name" value="HTH_17"/>
</dbReference>
<dbReference type="NCBIfam" id="TIGR01764">
    <property type="entry name" value="excise"/>
    <property type="match status" value="1"/>
</dbReference>
<name>A0ABV2IIS9_9HYPH</name>
<dbReference type="EMBL" id="JBEPLY010000022">
    <property type="protein sequence ID" value="MET3602137.1"/>
    <property type="molecule type" value="Genomic_DNA"/>
</dbReference>
<evidence type="ECO:0000259" key="1">
    <source>
        <dbReference type="Pfam" id="PF12728"/>
    </source>
</evidence>
<sequence length="210" mass="22926">MANNRPGIIRAARIDTHRSTLAISFALLISFISNNVAALGAVCYNIGAPVNLKEAQMLALIDQTREPFVADEAEAVIARSAADRMKAVAKAEEDIKITVDGADDTKIIVPLPARAVAMIYEILEAMANRTPVSLIPHEAELTTQQAADFLNVSRPHLVRQLEDGKLAFRKVGSHRRIRFGDLVAYEKACKSDQLKALDELNADAQRLGLE</sequence>
<accession>A0ABV2IIS9</accession>
<dbReference type="InterPro" id="IPR010093">
    <property type="entry name" value="SinI_DNA-bd"/>
</dbReference>
<evidence type="ECO:0000313" key="3">
    <source>
        <dbReference type="Proteomes" id="UP001549164"/>
    </source>
</evidence>
<proteinExistence type="predicted"/>
<protein>
    <submittedName>
        <fullName evidence="2">Excisionase family DNA binding protein</fullName>
    </submittedName>
</protein>
<dbReference type="Proteomes" id="UP001549164">
    <property type="component" value="Unassembled WGS sequence"/>
</dbReference>